<dbReference type="RefSeq" id="WP_054998262.1">
    <property type="nucleotide sequence ID" value="NZ_LJRO01000458.1"/>
</dbReference>
<reference evidence="1 2" key="1">
    <citation type="submission" date="2015-09" db="EMBL/GenBank/DDBJ databases">
        <title>Genome announcement of multiple Pseudomonas syringae strains.</title>
        <authorList>
            <person name="Thakur S."/>
            <person name="Wang P.W."/>
            <person name="Gong Y."/>
            <person name="Weir B.S."/>
            <person name="Guttman D.S."/>
        </authorList>
    </citation>
    <scope>NUCLEOTIDE SEQUENCE [LARGE SCALE GENOMIC DNA]</scope>
    <source>
        <strain evidence="1 2">ICMP9151</strain>
    </source>
</reference>
<dbReference type="EMBL" id="LJRO01000458">
    <property type="protein sequence ID" value="KPY92099.1"/>
    <property type="molecule type" value="Genomic_DNA"/>
</dbReference>
<dbReference type="AlphaFoldDB" id="A0AA40NZV1"/>
<proteinExistence type="predicted"/>
<name>A0AA40NZV1_9PSED</name>
<gene>
    <name evidence="1" type="ORF">ALO43_03454</name>
</gene>
<dbReference type="Proteomes" id="UP000050523">
    <property type="component" value="Unassembled WGS sequence"/>
</dbReference>
<accession>A0AA40NZV1</accession>
<organism evidence="1 2">
    <name type="scientific">Pseudomonas tremae</name>
    <dbReference type="NCBI Taxonomy" id="200454"/>
    <lineage>
        <taxon>Bacteria</taxon>
        <taxon>Pseudomonadati</taxon>
        <taxon>Pseudomonadota</taxon>
        <taxon>Gammaproteobacteria</taxon>
        <taxon>Pseudomonadales</taxon>
        <taxon>Pseudomonadaceae</taxon>
        <taxon>Pseudomonas</taxon>
    </lineage>
</organism>
<protein>
    <submittedName>
        <fullName evidence="1">Uncharacterized protein</fullName>
    </submittedName>
</protein>
<comment type="caution">
    <text evidence="1">The sequence shown here is derived from an EMBL/GenBank/DDBJ whole genome shotgun (WGS) entry which is preliminary data.</text>
</comment>
<evidence type="ECO:0000313" key="1">
    <source>
        <dbReference type="EMBL" id="KPY92099.1"/>
    </source>
</evidence>
<evidence type="ECO:0000313" key="2">
    <source>
        <dbReference type="Proteomes" id="UP000050523"/>
    </source>
</evidence>
<sequence>MLGIELNNSAQATYNPLTQTIMLRRAEEPDLVKLVNAVYNPDWNAGLLLVDGAENVLAPLVHEMRHWVDMNCSIRGLTTLQDIFQLMADPSDTNVAVKPLKRDLALSHFIERYEHADPAARYPWQVDFSLSQPNVHEPIEHISLCFFANNDLDRRRVLFKSPVYLGSMLETCAIYQEQRDVFPLFLQPNLPRDARENAEAAAMRLLQDPTAPEYHSISHAISIAARQHEGAHGVSLAAGLCTLLLNMPPEMLKESCRRVEARMKNRRYGDGAVSAGRQMRAMSAVSPEAALIHNAVTELSRRSNNSGPLPYSDDLIFDLVPYWKKRQAEFFERSHLHFVAKINAMQGPDYFHAAIPALIENNKWIMEQETLRLTLNRLPKRPPIFFGDGFVLQGAPEFCGVEPHYLEADISLAVSALKIRALSPVPA</sequence>